<dbReference type="OrthoDB" id="2836045at2"/>
<evidence type="ECO:0000313" key="1">
    <source>
        <dbReference type="EMBL" id="KEO84774.1"/>
    </source>
</evidence>
<dbReference type="SUPFAM" id="SSF51713">
    <property type="entry name" value="tRNA-guanine transglycosylase"/>
    <property type="match status" value="1"/>
</dbReference>
<dbReference type="STRING" id="1157490.EL26_01825"/>
<dbReference type="Proteomes" id="UP000027931">
    <property type="component" value="Unassembled WGS sequence"/>
</dbReference>
<dbReference type="InterPro" id="IPR036511">
    <property type="entry name" value="TGT-like_sf"/>
</dbReference>
<organism evidence="1 2">
    <name type="scientific">Tumebacillus flagellatus</name>
    <dbReference type="NCBI Taxonomy" id="1157490"/>
    <lineage>
        <taxon>Bacteria</taxon>
        <taxon>Bacillati</taxon>
        <taxon>Bacillota</taxon>
        <taxon>Bacilli</taxon>
        <taxon>Bacillales</taxon>
        <taxon>Alicyclobacillaceae</taxon>
        <taxon>Tumebacillus</taxon>
    </lineage>
</organism>
<evidence type="ECO:0000313" key="2">
    <source>
        <dbReference type="Proteomes" id="UP000027931"/>
    </source>
</evidence>
<protein>
    <submittedName>
        <fullName evidence="1">Uncharacterized protein</fullName>
    </submittedName>
</protein>
<dbReference type="GO" id="GO:0006400">
    <property type="term" value="P:tRNA modification"/>
    <property type="evidence" value="ECO:0007669"/>
    <property type="project" value="InterPro"/>
</dbReference>
<accession>A0A074LV01</accession>
<gene>
    <name evidence="1" type="ORF">EL26_01825</name>
</gene>
<dbReference type="eggNOG" id="ENOG50334X3">
    <property type="taxonomic scope" value="Bacteria"/>
</dbReference>
<reference evidence="1 2" key="1">
    <citation type="journal article" date="2013" name="Int. J. Syst. Evol. Microbiol.">
        <title>Tumebacillus flagellatus sp. nov., an alpha-amylase/pullulanase-producing bacterium isolated from cassava wastewater.</title>
        <authorList>
            <person name="Wang Q."/>
            <person name="Xie N."/>
            <person name="Qin Y."/>
            <person name="Shen N."/>
            <person name="Zhu J."/>
            <person name="Mi H."/>
            <person name="Huang R."/>
        </authorList>
    </citation>
    <scope>NUCLEOTIDE SEQUENCE [LARGE SCALE GENOMIC DNA]</scope>
    <source>
        <strain evidence="1 2">GST4</strain>
    </source>
</reference>
<sequence length="373" mass="42613">MDYFSLQAARREKVFFKRLSAGAVYQTGTGRLNKIESHDAEAVYISTARSVRPIRIAREKLRAALRHMYARRTATRKEMERHHAYSSALLGLVGTVLVGLTKIQRTVRGLLRITMIGTRFFFSGCEHDPKALRLVRQNGGKMLLMSYFWLRDKVNWLSSIEAAGFQPEDVVIDSGAPSIYKAELKKKPVRSIRVEEYADWLELYGSRLFGWMNLDVIGDDAATRKNYEYLCGRGLRPIPVVNIQSSLDEFERYIEEDHDIIAIGGAAFLLQRSQKRKVGELLRRIISRWPDQVWHLLGCAHVGLLRESGITFADSAAPVTIGWRGRVITKTGQKDRPEMEKDDRTAASVRELAKLEHYGLGNAQRRRLQFENC</sequence>
<dbReference type="RefSeq" id="WP_038083853.1">
    <property type="nucleotide sequence ID" value="NZ_JMIR01000002.1"/>
</dbReference>
<dbReference type="AlphaFoldDB" id="A0A074LV01"/>
<dbReference type="EMBL" id="JMIR01000002">
    <property type="protein sequence ID" value="KEO84774.1"/>
    <property type="molecule type" value="Genomic_DNA"/>
</dbReference>
<comment type="caution">
    <text evidence="1">The sequence shown here is derived from an EMBL/GenBank/DDBJ whole genome shotgun (WGS) entry which is preliminary data.</text>
</comment>
<proteinExistence type="predicted"/>
<name>A0A074LV01_9BACL</name>
<keyword evidence="2" id="KW-1185">Reference proteome</keyword>